<protein>
    <submittedName>
        <fullName evidence="2">Auxin-responsive protein</fullName>
    </submittedName>
</protein>
<dbReference type="InterPro" id="IPR003676">
    <property type="entry name" value="SAUR_fam"/>
</dbReference>
<evidence type="ECO:0000313" key="3">
    <source>
        <dbReference type="Proteomes" id="UP000241394"/>
    </source>
</evidence>
<dbReference type="GO" id="GO:0009733">
    <property type="term" value="P:response to auxin"/>
    <property type="evidence" value="ECO:0007669"/>
    <property type="project" value="InterPro"/>
</dbReference>
<gene>
    <name evidence="2" type="ORF">CEY00_Acc27020</name>
</gene>
<dbReference type="EMBL" id="NKQK01000023">
    <property type="protein sequence ID" value="PSR96964.1"/>
    <property type="molecule type" value="Genomic_DNA"/>
</dbReference>
<dbReference type="OMA" id="DQHTFYV"/>
<organism evidence="2 3">
    <name type="scientific">Actinidia chinensis var. chinensis</name>
    <name type="common">Chinese soft-hair kiwi</name>
    <dbReference type="NCBI Taxonomy" id="1590841"/>
    <lineage>
        <taxon>Eukaryota</taxon>
        <taxon>Viridiplantae</taxon>
        <taxon>Streptophyta</taxon>
        <taxon>Embryophyta</taxon>
        <taxon>Tracheophyta</taxon>
        <taxon>Spermatophyta</taxon>
        <taxon>Magnoliopsida</taxon>
        <taxon>eudicotyledons</taxon>
        <taxon>Gunneridae</taxon>
        <taxon>Pentapetalae</taxon>
        <taxon>asterids</taxon>
        <taxon>Ericales</taxon>
        <taxon>Actinidiaceae</taxon>
        <taxon>Actinidia</taxon>
    </lineage>
</organism>
<dbReference type="FunCoup" id="A0A2R6PV35">
    <property type="interactions" value="34"/>
</dbReference>
<reference evidence="3" key="2">
    <citation type="journal article" date="2018" name="BMC Genomics">
        <title>A manually annotated Actinidia chinensis var. chinensis (kiwifruit) genome highlights the challenges associated with draft genomes and gene prediction in plants.</title>
        <authorList>
            <person name="Pilkington S.M."/>
            <person name="Crowhurst R."/>
            <person name="Hilario E."/>
            <person name="Nardozza S."/>
            <person name="Fraser L."/>
            <person name="Peng Y."/>
            <person name="Gunaseelan K."/>
            <person name="Simpson R."/>
            <person name="Tahir J."/>
            <person name="Deroles S.C."/>
            <person name="Templeton K."/>
            <person name="Luo Z."/>
            <person name="Davy M."/>
            <person name="Cheng C."/>
            <person name="McNeilage M."/>
            <person name="Scaglione D."/>
            <person name="Liu Y."/>
            <person name="Zhang Q."/>
            <person name="Datson P."/>
            <person name="De Silva N."/>
            <person name="Gardiner S.E."/>
            <person name="Bassett H."/>
            <person name="Chagne D."/>
            <person name="McCallum J."/>
            <person name="Dzierzon H."/>
            <person name="Deng C."/>
            <person name="Wang Y.Y."/>
            <person name="Barron L."/>
            <person name="Manako K."/>
            <person name="Bowen J."/>
            <person name="Foster T.M."/>
            <person name="Erridge Z.A."/>
            <person name="Tiffin H."/>
            <person name="Waite C.N."/>
            <person name="Davies K.M."/>
            <person name="Grierson E.P."/>
            <person name="Laing W.A."/>
            <person name="Kirk R."/>
            <person name="Chen X."/>
            <person name="Wood M."/>
            <person name="Montefiori M."/>
            <person name="Brummell D.A."/>
            <person name="Schwinn K.E."/>
            <person name="Catanach A."/>
            <person name="Fullerton C."/>
            <person name="Li D."/>
            <person name="Meiyalaghan S."/>
            <person name="Nieuwenhuizen N."/>
            <person name="Read N."/>
            <person name="Prakash R."/>
            <person name="Hunter D."/>
            <person name="Zhang H."/>
            <person name="McKenzie M."/>
            <person name="Knabel M."/>
            <person name="Harris A."/>
            <person name="Allan A.C."/>
            <person name="Gleave A."/>
            <person name="Chen A."/>
            <person name="Janssen B.J."/>
            <person name="Plunkett B."/>
            <person name="Ampomah-Dwamena C."/>
            <person name="Voogd C."/>
            <person name="Leif D."/>
            <person name="Lafferty D."/>
            <person name="Souleyre E.J.F."/>
            <person name="Varkonyi-Gasic E."/>
            <person name="Gambi F."/>
            <person name="Hanley J."/>
            <person name="Yao J.L."/>
            <person name="Cheung J."/>
            <person name="David K.M."/>
            <person name="Warren B."/>
            <person name="Marsh K."/>
            <person name="Snowden K.C."/>
            <person name="Lin-Wang K."/>
            <person name="Brian L."/>
            <person name="Martinez-Sanchez M."/>
            <person name="Wang M."/>
            <person name="Ileperuma N."/>
            <person name="Macnee N."/>
            <person name="Campin R."/>
            <person name="McAtee P."/>
            <person name="Drummond R.S.M."/>
            <person name="Espley R.V."/>
            <person name="Ireland H.S."/>
            <person name="Wu R."/>
            <person name="Atkinson R.G."/>
            <person name="Karunairetnam S."/>
            <person name="Bulley S."/>
            <person name="Chunkath S."/>
            <person name="Hanley Z."/>
            <person name="Storey R."/>
            <person name="Thrimawithana A.H."/>
            <person name="Thomson S."/>
            <person name="David C."/>
            <person name="Testolin R."/>
            <person name="Huang H."/>
            <person name="Hellens R.P."/>
            <person name="Schaffer R.J."/>
        </authorList>
    </citation>
    <scope>NUCLEOTIDE SEQUENCE [LARGE SCALE GENOMIC DNA]</scope>
    <source>
        <strain evidence="3">cv. Red5</strain>
    </source>
</reference>
<keyword evidence="3" id="KW-1185">Reference proteome</keyword>
<comment type="similarity">
    <text evidence="1">Belongs to the ARG7 family.</text>
</comment>
<dbReference type="Proteomes" id="UP000241394">
    <property type="component" value="Chromosome LG23"/>
</dbReference>
<dbReference type="Gramene" id="PSR96964">
    <property type="protein sequence ID" value="PSR96964"/>
    <property type="gene ID" value="CEY00_Acc27020"/>
</dbReference>
<dbReference type="InParanoid" id="A0A2R6PV35"/>
<dbReference type="AlphaFoldDB" id="A0A2R6PV35"/>
<dbReference type="PANTHER" id="PTHR35296:SF8">
    <property type="entry name" value="SMALL AUXIN-UP RNA-RELATED"/>
    <property type="match status" value="1"/>
</dbReference>
<reference evidence="2 3" key="1">
    <citation type="submission" date="2017-07" db="EMBL/GenBank/DDBJ databases">
        <title>An improved, manually edited Actinidia chinensis var. chinensis (kiwifruit) genome highlights the challenges associated with draft genomes and gene prediction in plants.</title>
        <authorList>
            <person name="Pilkington S."/>
            <person name="Crowhurst R."/>
            <person name="Hilario E."/>
            <person name="Nardozza S."/>
            <person name="Fraser L."/>
            <person name="Peng Y."/>
            <person name="Gunaseelan K."/>
            <person name="Simpson R."/>
            <person name="Tahir J."/>
            <person name="Deroles S."/>
            <person name="Templeton K."/>
            <person name="Luo Z."/>
            <person name="Davy M."/>
            <person name="Cheng C."/>
            <person name="Mcneilage M."/>
            <person name="Scaglione D."/>
            <person name="Liu Y."/>
            <person name="Zhang Q."/>
            <person name="Datson P."/>
            <person name="De Silva N."/>
            <person name="Gardiner S."/>
            <person name="Bassett H."/>
            <person name="Chagne D."/>
            <person name="Mccallum J."/>
            <person name="Dzierzon H."/>
            <person name="Deng C."/>
            <person name="Wang Y.-Y."/>
            <person name="Barron N."/>
            <person name="Manako K."/>
            <person name="Bowen J."/>
            <person name="Foster T."/>
            <person name="Erridge Z."/>
            <person name="Tiffin H."/>
            <person name="Waite C."/>
            <person name="Davies K."/>
            <person name="Grierson E."/>
            <person name="Laing W."/>
            <person name="Kirk R."/>
            <person name="Chen X."/>
            <person name="Wood M."/>
            <person name="Montefiori M."/>
            <person name="Brummell D."/>
            <person name="Schwinn K."/>
            <person name="Catanach A."/>
            <person name="Fullerton C."/>
            <person name="Li D."/>
            <person name="Meiyalaghan S."/>
            <person name="Nieuwenhuizen N."/>
            <person name="Read N."/>
            <person name="Prakash R."/>
            <person name="Hunter D."/>
            <person name="Zhang H."/>
            <person name="Mckenzie M."/>
            <person name="Knabel M."/>
            <person name="Harris A."/>
            <person name="Allan A."/>
            <person name="Chen A."/>
            <person name="Janssen B."/>
            <person name="Plunkett B."/>
            <person name="Dwamena C."/>
            <person name="Voogd C."/>
            <person name="Leif D."/>
            <person name="Lafferty D."/>
            <person name="Souleyre E."/>
            <person name="Varkonyi-Gasic E."/>
            <person name="Gambi F."/>
            <person name="Hanley J."/>
            <person name="Yao J.-L."/>
            <person name="Cheung J."/>
            <person name="David K."/>
            <person name="Warren B."/>
            <person name="Marsh K."/>
            <person name="Snowden K."/>
            <person name="Lin-Wang K."/>
            <person name="Brian L."/>
            <person name="Martinez-Sanchez M."/>
            <person name="Wang M."/>
            <person name="Ileperuma N."/>
            <person name="Macnee N."/>
            <person name="Campin R."/>
            <person name="Mcatee P."/>
            <person name="Drummond R."/>
            <person name="Espley R."/>
            <person name="Ireland H."/>
            <person name="Wu R."/>
            <person name="Atkinson R."/>
            <person name="Karunairetnam S."/>
            <person name="Bulley S."/>
            <person name="Chunkath S."/>
            <person name="Hanley Z."/>
            <person name="Storey R."/>
            <person name="Thrimawithana A."/>
            <person name="Thomson S."/>
            <person name="David C."/>
            <person name="Testolin R."/>
        </authorList>
    </citation>
    <scope>NUCLEOTIDE SEQUENCE [LARGE SCALE GENOMIC DNA]</scope>
    <source>
        <strain evidence="3">cv. Red5</strain>
        <tissue evidence="2">Young leaf</tissue>
    </source>
</reference>
<dbReference type="Pfam" id="PF02519">
    <property type="entry name" value="Auxin_inducible"/>
    <property type="match status" value="1"/>
</dbReference>
<comment type="caution">
    <text evidence="2">The sequence shown here is derived from an EMBL/GenBank/DDBJ whole genome shotgun (WGS) entry which is preliminary data.</text>
</comment>
<sequence length="110" mass="12215">MKGAKLTKLRSALKKLPSFAKLDRSVAAADDSAVGKLYPVLVGKSRRRYLVSSEVVEHPLFQELVDRSNGSDGLISVACEVVMFDHLLWMLENADSRSVTVNELVEFYSN</sequence>
<name>A0A2R6PV35_ACTCC</name>
<dbReference type="OrthoDB" id="1924524at2759"/>
<proteinExistence type="inferred from homology"/>
<evidence type="ECO:0000313" key="2">
    <source>
        <dbReference type="EMBL" id="PSR96964.1"/>
    </source>
</evidence>
<accession>A0A2R6PV35</accession>
<dbReference type="STRING" id="1590841.A0A2R6PV35"/>
<evidence type="ECO:0000256" key="1">
    <source>
        <dbReference type="ARBA" id="ARBA00006974"/>
    </source>
</evidence>
<dbReference type="PANTHER" id="PTHR35296">
    <property type="entry name" value="EXPRESSED PROTEIN"/>
    <property type="match status" value="1"/>
</dbReference>